<protein>
    <submittedName>
        <fullName evidence="1">Uncharacterized protein</fullName>
    </submittedName>
</protein>
<accession>A0ABW3NZX8</accession>
<evidence type="ECO:0000313" key="1">
    <source>
        <dbReference type="EMBL" id="MFD1104554.1"/>
    </source>
</evidence>
<dbReference type="EMBL" id="JBHTLS010000105">
    <property type="protein sequence ID" value="MFD1104554.1"/>
    <property type="molecule type" value="Genomic_DNA"/>
</dbReference>
<gene>
    <name evidence="1" type="ORF">ACFQ24_06660</name>
</gene>
<organism evidence="1 2">
    <name type="scientific">Sphingobium olei</name>
    <dbReference type="NCBI Taxonomy" id="420955"/>
    <lineage>
        <taxon>Bacteria</taxon>
        <taxon>Pseudomonadati</taxon>
        <taxon>Pseudomonadota</taxon>
        <taxon>Alphaproteobacteria</taxon>
        <taxon>Sphingomonadales</taxon>
        <taxon>Sphingomonadaceae</taxon>
        <taxon>Sphingobium</taxon>
    </lineage>
</organism>
<dbReference type="Proteomes" id="UP001597203">
    <property type="component" value="Unassembled WGS sequence"/>
</dbReference>
<keyword evidence="2" id="KW-1185">Reference proteome</keyword>
<comment type="caution">
    <text evidence="1">The sequence shown here is derived from an EMBL/GenBank/DDBJ whole genome shotgun (WGS) entry which is preliminary data.</text>
</comment>
<sequence length="103" mass="11197">MTPLATDASATQALYGLASAPARDVDINWDERLARQRRRVGQRRDRMDGILFLGTMVEIVDQVITLNLLQKADIGPDAAAIRDEMLHRGIAPSSPSLAGEQVG</sequence>
<evidence type="ECO:0000313" key="2">
    <source>
        <dbReference type="Proteomes" id="UP001597203"/>
    </source>
</evidence>
<dbReference type="RefSeq" id="WP_380909900.1">
    <property type="nucleotide sequence ID" value="NZ_JBHTLS010000105.1"/>
</dbReference>
<reference evidence="2" key="1">
    <citation type="journal article" date="2019" name="Int. J. Syst. Evol. Microbiol.">
        <title>The Global Catalogue of Microorganisms (GCM) 10K type strain sequencing project: providing services to taxonomists for standard genome sequencing and annotation.</title>
        <authorList>
            <consortium name="The Broad Institute Genomics Platform"/>
            <consortium name="The Broad Institute Genome Sequencing Center for Infectious Disease"/>
            <person name="Wu L."/>
            <person name="Ma J."/>
        </authorList>
    </citation>
    <scope>NUCLEOTIDE SEQUENCE [LARGE SCALE GENOMIC DNA]</scope>
    <source>
        <strain evidence="2">CCUG 54329</strain>
    </source>
</reference>
<proteinExistence type="predicted"/>
<name>A0ABW3NZX8_9SPHN</name>